<accession>M1VBK5</accession>
<keyword evidence="5" id="KW-1185">Reference proteome</keyword>
<dbReference type="OMA" id="CEGFRHK"/>
<dbReference type="PANTHER" id="PTHR47227:SF5">
    <property type="entry name" value="DNA-DIRECTED RNA POLYMERASES I, II, AND III SUBUNIT RPABC2"/>
    <property type="match status" value="1"/>
</dbReference>
<dbReference type="AlphaFoldDB" id="M1VBK5"/>
<name>M1VBK5_CYAM1</name>
<dbReference type="Proteomes" id="UP000007014">
    <property type="component" value="Chromosome 8"/>
</dbReference>
<proteinExistence type="inferred from homology"/>
<protein>
    <submittedName>
        <fullName evidence="4">RNA polymerase I, II, III common subunit</fullName>
    </submittedName>
</protein>
<dbReference type="GO" id="GO:0003899">
    <property type="term" value="F:DNA-directed RNA polymerase activity"/>
    <property type="evidence" value="ECO:0007669"/>
    <property type="project" value="InterPro"/>
</dbReference>
<reference evidence="4 5" key="2">
    <citation type="journal article" date="2007" name="BMC Biol.">
        <title>A 100%-complete sequence reveals unusually simple genomic features in the hot-spring red alga Cyanidioschyzon merolae.</title>
        <authorList>
            <person name="Nozaki H."/>
            <person name="Takano H."/>
            <person name="Misumi O."/>
            <person name="Terasawa K."/>
            <person name="Matsuzaki M."/>
            <person name="Maruyama S."/>
            <person name="Nishida K."/>
            <person name="Yagisawa F."/>
            <person name="Yoshida Y."/>
            <person name="Fujiwara T."/>
            <person name="Takio S."/>
            <person name="Tamura K."/>
            <person name="Chung S.J."/>
            <person name="Nakamura S."/>
            <person name="Kuroiwa H."/>
            <person name="Tanaka K."/>
            <person name="Sato N."/>
            <person name="Kuroiwa T."/>
        </authorList>
    </citation>
    <scope>NUCLEOTIDE SEQUENCE [LARGE SCALE GENOMIC DNA]</scope>
    <source>
        <strain evidence="4 5">10D</strain>
    </source>
</reference>
<dbReference type="Gene3D" id="3.90.940.10">
    <property type="match status" value="1"/>
</dbReference>
<dbReference type="SMART" id="SM01409">
    <property type="entry name" value="RNA_pol_Rpb6"/>
    <property type="match status" value="1"/>
</dbReference>
<dbReference type="KEGG" id="cme:CYME_CMH017C"/>
<evidence type="ECO:0000256" key="2">
    <source>
        <dbReference type="ARBA" id="ARBA00023163"/>
    </source>
</evidence>
<dbReference type="GO" id="GO:0006360">
    <property type="term" value="P:transcription by RNA polymerase I"/>
    <property type="evidence" value="ECO:0007669"/>
    <property type="project" value="TreeGrafter"/>
</dbReference>
<dbReference type="Gramene" id="CMH017CT">
    <property type="protein sequence ID" value="CMH017CT"/>
    <property type="gene ID" value="CMH017C"/>
</dbReference>
<evidence type="ECO:0000313" key="4">
    <source>
        <dbReference type="EMBL" id="BAM79722.1"/>
    </source>
</evidence>
<feature type="compositionally biased region" description="Acidic residues" evidence="3">
    <location>
        <begin position="1"/>
        <end position="59"/>
    </location>
</feature>
<dbReference type="InterPro" id="IPR036161">
    <property type="entry name" value="RPB6/omega-like_sf"/>
</dbReference>
<dbReference type="HAMAP" id="MF_00192">
    <property type="entry name" value="RNApol_arch_Rpo6"/>
    <property type="match status" value="1"/>
</dbReference>
<dbReference type="InterPro" id="IPR006110">
    <property type="entry name" value="Pol_omega/Rpo6/RPB6"/>
</dbReference>
<dbReference type="GO" id="GO:0006366">
    <property type="term" value="P:transcription by RNA polymerase II"/>
    <property type="evidence" value="ECO:0007669"/>
    <property type="project" value="TreeGrafter"/>
</dbReference>
<dbReference type="eggNOG" id="KOG3405">
    <property type="taxonomic scope" value="Eukaryota"/>
</dbReference>
<dbReference type="HOGENOM" id="CLU_112527_0_2_1"/>
<dbReference type="GeneID" id="16993354"/>
<dbReference type="InterPro" id="IPR006111">
    <property type="entry name" value="Rpo6/Rpb6"/>
</dbReference>
<feature type="region of interest" description="Disordered" evidence="3">
    <location>
        <begin position="1"/>
        <end position="88"/>
    </location>
</feature>
<dbReference type="GO" id="GO:0042797">
    <property type="term" value="P:tRNA transcription by RNA polymerase III"/>
    <property type="evidence" value="ECO:0007669"/>
    <property type="project" value="TreeGrafter"/>
</dbReference>
<organism evidence="4 5">
    <name type="scientific">Cyanidioschyzon merolae (strain NIES-3377 / 10D)</name>
    <name type="common">Unicellular red alga</name>
    <dbReference type="NCBI Taxonomy" id="280699"/>
    <lineage>
        <taxon>Eukaryota</taxon>
        <taxon>Rhodophyta</taxon>
        <taxon>Bangiophyceae</taxon>
        <taxon>Cyanidiales</taxon>
        <taxon>Cyanidiaceae</taxon>
        <taxon>Cyanidioschyzon</taxon>
    </lineage>
</organism>
<dbReference type="InterPro" id="IPR020708">
    <property type="entry name" value="DNA-dir_RNA_polK_14-18kDa_CS"/>
</dbReference>
<dbReference type="GO" id="GO:0003677">
    <property type="term" value="F:DNA binding"/>
    <property type="evidence" value="ECO:0007669"/>
    <property type="project" value="InterPro"/>
</dbReference>
<gene>
    <name evidence="4" type="ORF">CYME_CMH017C</name>
</gene>
<evidence type="ECO:0000313" key="5">
    <source>
        <dbReference type="Proteomes" id="UP000007014"/>
    </source>
</evidence>
<evidence type="ECO:0000256" key="3">
    <source>
        <dbReference type="SAM" id="MobiDB-lite"/>
    </source>
</evidence>
<dbReference type="OrthoDB" id="259769at2759"/>
<dbReference type="GO" id="GO:0005665">
    <property type="term" value="C:RNA polymerase II, core complex"/>
    <property type="evidence" value="ECO:0007669"/>
    <property type="project" value="TreeGrafter"/>
</dbReference>
<keyword evidence="2" id="KW-0804">Transcription</keyword>
<dbReference type="EMBL" id="AP006490">
    <property type="protein sequence ID" value="BAM79722.1"/>
    <property type="molecule type" value="Genomic_DNA"/>
</dbReference>
<dbReference type="NCBIfam" id="NF002207">
    <property type="entry name" value="PRK01099.1-2"/>
    <property type="match status" value="1"/>
</dbReference>
<sequence>MAADEEDVDDYIEDEEAEPELPYDYGDDYEGEELQEESEELKESVPETEIDAEVLPDGEQEQKPTIYAGDNEKVARESSHWSKDQSDLKNRVTTPFLTKYERARVLGARALQISLGAPVLVDLEGESDPLLIAEKELRAKKIPLKIRRHLPNGAYEDWSVNELTSD</sequence>
<dbReference type="STRING" id="280699.M1VBK5"/>
<dbReference type="PROSITE" id="PS01111">
    <property type="entry name" value="RNA_POL_K_14KD"/>
    <property type="match status" value="1"/>
</dbReference>
<dbReference type="RefSeq" id="XP_005536008.1">
    <property type="nucleotide sequence ID" value="XM_005535951.1"/>
</dbReference>
<evidence type="ECO:0000256" key="1">
    <source>
        <dbReference type="ARBA" id="ARBA00022478"/>
    </source>
</evidence>
<dbReference type="Pfam" id="PF01192">
    <property type="entry name" value="RNA_pol_Rpb6"/>
    <property type="match status" value="1"/>
</dbReference>
<dbReference type="NCBIfam" id="NF002208">
    <property type="entry name" value="PRK01099.1-3"/>
    <property type="match status" value="1"/>
</dbReference>
<dbReference type="GO" id="GO:0005666">
    <property type="term" value="C:RNA polymerase III complex"/>
    <property type="evidence" value="ECO:0007669"/>
    <property type="project" value="TreeGrafter"/>
</dbReference>
<reference evidence="4 5" key="1">
    <citation type="journal article" date="2004" name="Nature">
        <title>Genome sequence of the ultrasmall unicellular red alga Cyanidioschyzon merolae 10D.</title>
        <authorList>
            <person name="Matsuzaki M."/>
            <person name="Misumi O."/>
            <person name="Shin-i T."/>
            <person name="Maruyama S."/>
            <person name="Takahara M."/>
            <person name="Miyagishima S."/>
            <person name="Mori T."/>
            <person name="Nishida K."/>
            <person name="Yagisawa F."/>
            <person name="Nishida K."/>
            <person name="Yoshida Y."/>
            <person name="Nishimura Y."/>
            <person name="Nakao S."/>
            <person name="Kobayashi T."/>
            <person name="Momoyama Y."/>
            <person name="Higashiyama T."/>
            <person name="Minoda A."/>
            <person name="Sano M."/>
            <person name="Nomoto H."/>
            <person name="Oishi K."/>
            <person name="Hayashi H."/>
            <person name="Ohta F."/>
            <person name="Nishizaka S."/>
            <person name="Haga S."/>
            <person name="Miura S."/>
            <person name="Morishita T."/>
            <person name="Kabeya Y."/>
            <person name="Terasawa K."/>
            <person name="Suzuki Y."/>
            <person name="Ishii Y."/>
            <person name="Asakawa S."/>
            <person name="Takano H."/>
            <person name="Ohta N."/>
            <person name="Kuroiwa H."/>
            <person name="Tanaka K."/>
            <person name="Shimizu N."/>
            <person name="Sugano S."/>
            <person name="Sato N."/>
            <person name="Nozaki H."/>
            <person name="Ogasawara N."/>
            <person name="Kohara Y."/>
            <person name="Kuroiwa T."/>
        </authorList>
    </citation>
    <scope>NUCLEOTIDE SEQUENCE [LARGE SCALE GENOMIC DNA]</scope>
    <source>
        <strain evidence="4 5">10D</strain>
    </source>
</reference>
<dbReference type="GO" id="GO:0005736">
    <property type="term" value="C:RNA polymerase I complex"/>
    <property type="evidence" value="ECO:0007669"/>
    <property type="project" value="TreeGrafter"/>
</dbReference>
<feature type="compositionally biased region" description="Basic and acidic residues" evidence="3">
    <location>
        <begin position="70"/>
        <end position="88"/>
    </location>
</feature>
<dbReference type="PANTHER" id="PTHR47227">
    <property type="entry name" value="DNA-DIRECTED RNA POLYMERASE SUBUNIT K"/>
    <property type="match status" value="1"/>
</dbReference>
<keyword evidence="1" id="KW-0240">DNA-directed RNA polymerase</keyword>
<dbReference type="SUPFAM" id="SSF63562">
    <property type="entry name" value="RPB6/omega subunit-like"/>
    <property type="match status" value="1"/>
</dbReference>